<accession>A0A564W5J0</accession>
<protein>
    <submittedName>
        <fullName evidence="2">Glycosyltransferase EpsH</fullName>
        <ecNumber evidence="2">2.4.-.-</ecNumber>
    </submittedName>
</protein>
<feature type="domain" description="Glycosyltransferase 2-like" evidence="1">
    <location>
        <begin position="6"/>
        <end position="169"/>
    </location>
</feature>
<evidence type="ECO:0000313" key="2">
    <source>
        <dbReference type="EMBL" id="VUX39930.1"/>
    </source>
</evidence>
<dbReference type="EMBL" id="CABHNW010000134">
    <property type="protein sequence ID" value="VUX39930.1"/>
    <property type="molecule type" value="Genomic_DNA"/>
</dbReference>
<dbReference type="SUPFAM" id="SSF53448">
    <property type="entry name" value="Nucleotide-diphospho-sugar transferases"/>
    <property type="match status" value="1"/>
</dbReference>
<dbReference type="AlphaFoldDB" id="A0A564W5J0"/>
<name>A0A564W5J0_9FIRM</name>
<gene>
    <name evidence="2" type="primary">epsH_1</name>
    <name evidence="2" type="ORF">RSSSTS7063_00530</name>
</gene>
<reference evidence="2 3" key="1">
    <citation type="submission" date="2019-07" db="EMBL/GenBank/DDBJ databases">
        <authorList>
            <person name="Hibberd C M."/>
            <person name="Gehrig L. J."/>
            <person name="Chang H.-W."/>
            <person name="Venkatesh S."/>
        </authorList>
    </citation>
    <scope>NUCLEOTIDE SEQUENCE [LARGE SCALE GENOMIC DNA]</scope>
    <source>
        <strain evidence="2">Blautia_luti_SSTS_Bg7063</strain>
    </source>
</reference>
<dbReference type="GO" id="GO:0016758">
    <property type="term" value="F:hexosyltransferase activity"/>
    <property type="evidence" value="ECO:0007669"/>
    <property type="project" value="UniProtKB-ARBA"/>
</dbReference>
<keyword evidence="2" id="KW-0328">Glycosyltransferase</keyword>
<keyword evidence="3" id="KW-1185">Reference proteome</keyword>
<dbReference type="Gene3D" id="3.90.550.10">
    <property type="entry name" value="Spore Coat Polysaccharide Biosynthesis Protein SpsA, Chain A"/>
    <property type="match status" value="1"/>
</dbReference>
<dbReference type="CDD" id="cd00761">
    <property type="entry name" value="Glyco_tranf_GTA_type"/>
    <property type="match status" value="1"/>
</dbReference>
<keyword evidence="2" id="KW-0808">Transferase</keyword>
<dbReference type="InterPro" id="IPR001173">
    <property type="entry name" value="Glyco_trans_2-like"/>
</dbReference>
<dbReference type="InterPro" id="IPR029044">
    <property type="entry name" value="Nucleotide-diphossugar_trans"/>
</dbReference>
<dbReference type="Pfam" id="PF00535">
    <property type="entry name" value="Glycos_transf_2"/>
    <property type="match status" value="1"/>
</dbReference>
<dbReference type="PANTHER" id="PTHR22916">
    <property type="entry name" value="GLYCOSYLTRANSFERASE"/>
    <property type="match status" value="1"/>
</dbReference>
<evidence type="ECO:0000313" key="3">
    <source>
        <dbReference type="Proteomes" id="UP000408482"/>
    </source>
</evidence>
<dbReference type="PANTHER" id="PTHR22916:SF3">
    <property type="entry name" value="UDP-GLCNAC:BETAGAL BETA-1,3-N-ACETYLGLUCOSAMINYLTRANSFERASE-LIKE PROTEIN 1"/>
    <property type="match status" value="1"/>
</dbReference>
<organism evidence="2 3">
    <name type="scientific">Blautia luti</name>
    <dbReference type="NCBI Taxonomy" id="89014"/>
    <lineage>
        <taxon>Bacteria</taxon>
        <taxon>Bacillati</taxon>
        <taxon>Bacillota</taxon>
        <taxon>Clostridia</taxon>
        <taxon>Lachnospirales</taxon>
        <taxon>Lachnospiraceae</taxon>
        <taxon>Blautia</taxon>
    </lineage>
</organism>
<evidence type="ECO:0000259" key="1">
    <source>
        <dbReference type="Pfam" id="PF00535"/>
    </source>
</evidence>
<sequence length="334" mass="39303">MDKVLTVIVPVYNMEKYIRQCLESLVIGEVLDRIEVLVVLDGSKDGSAEIAYEFVGQYPDTFRIIYKANGGHGSAINTGLMMASGEYVKILDSDDWVERDAFCRLVDCLETEGTDIVWSNYYWVYEMDGEKAIQYRDPFPEVVYGKKYRFKDIADKTFIKMHSMTIRTELARQVGRKIDENCYYVDVEFVMYPITEVETIIFLDEFVYMYRLGRSGQSMSMEQMRRNHRNHEQVLNSLLDFYDEQKFRHLDQAHLDYLEKGIARVVSSHFKIYLSFPCSGKVFAMMKALDEKIREEYPDVYKKVENKVVWAIRRSGYLLYYPGHFCMSLKEKKV</sequence>
<dbReference type="Proteomes" id="UP000408482">
    <property type="component" value="Unassembled WGS sequence"/>
</dbReference>
<dbReference type="EC" id="2.4.-.-" evidence="2"/>
<proteinExistence type="predicted"/>